<evidence type="ECO:0000313" key="3">
    <source>
        <dbReference type="Proteomes" id="UP000031036"/>
    </source>
</evidence>
<organism evidence="2 3">
    <name type="scientific">Toxocara canis</name>
    <name type="common">Canine roundworm</name>
    <dbReference type="NCBI Taxonomy" id="6265"/>
    <lineage>
        <taxon>Eukaryota</taxon>
        <taxon>Metazoa</taxon>
        <taxon>Ecdysozoa</taxon>
        <taxon>Nematoda</taxon>
        <taxon>Chromadorea</taxon>
        <taxon>Rhabditida</taxon>
        <taxon>Spirurina</taxon>
        <taxon>Ascaridomorpha</taxon>
        <taxon>Ascaridoidea</taxon>
        <taxon>Toxocaridae</taxon>
        <taxon>Toxocara</taxon>
    </lineage>
</organism>
<feature type="compositionally biased region" description="Polar residues" evidence="1">
    <location>
        <begin position="43"/>
        <end position="56"/>
    </location>
</feature>
<gene>
    <name evidence="2" type="ORF">Tcan_00253</name>
</gene>
<evidence type="ECO:0000313" key="2">
    <source>
        <dbReference type="EMBL" id="KHN73370.1"/>
    </source>
</evidence>
<evidence type="ECO:0000256" key="1">
    <source>
        <dbReference type="SAM" id="MobiDB-lite"/>
    </source>
</evidence>
<dbReference type="EMBL" id="JPKZ01003119">
    <property type="protein sequence ID" value="KHN73370.1"/>
    <property type="molecule type" value="Genomic_DNA"/>
</dbReference>
<dbReference type="Proteomes" id="UP000031036">
    <property type="component" value="Unassembled WGS sequence"/>
</dbReference>
<keyword evidence="3" id="KW-1185">Reference proteome</keyword>
<proteinExistence type="predicted"/>
<dbReference type="AlphaFoldDB" id="A0A0B2UWX9"/>
<protein>
    <submittedName>
        <fullName evidence="2">Uncharacterized protein</fullName>
    </submittedName>
</protein>
<accession>A0A0B2UWX9</accession>
<name>A0A0B2UWX9_TOXCA</name>
<reference evidence="2 3" key="1">
    <citation type="submission" date="2014-11" db="EMBL/GenBank/DDBJ databases">
        <title>Genetic blueprint of the zoonotic pathogen Toxocara canis.</title>
        <authorList>
            <person name="Zhu X.-Q."/>
            <person name="Korhonen P.K."/>
            <person name="Cai H."/>
            <person name="Young N.D."/>
            <person name="Nejsum P."/>
            <person name="von Samson-Himmelstjerna G."/>
            <person name="Boag P.R."/>
            <person name="Tan P."/>
            <person name="Li Q."/>
            <person name="Min J."/>
            <person name="Yang Y."/>
            <person name="Wang X."/>
            <person name="Fang X."/>
            <person name="Hall R.S."/>
            <person name="Hofmann A."/>
            <person name="Sternberg P.W."/>
            <person name="Jex A.R."/>
            <person name="Gasser R.B."/>
        </authorList>
    </citation>
    <scope>NUCLEOTIDE SEQUENCE [LARGE SCALE GENOMIC DNA]</scope>
    <source>
        <strain evidence="2">PN_DK_2014</strain>
    </source>
</reference>
<feature type="region of interest" description="Disordered" evidence="1">
    <location>
        <begin position="40"/>
        <end position="59"/>
    </location>
</feature>
<sequence>MHICHLNCYPRKDVSHGRRSATANNPCLWTDRRPIQSRRSTKCQRCNQTKSAMQQNKKPKLRYKNSFWKKALNIDDKQLAYLPLVKKVYFIQEPKAFTKMNKSKYYEIDAILVTELRIYHFS</sequence>
<comment type="caution">
    <text evidence="2">The sequence shown here is derived from an EMBL/GenBank/DDBJ whole genome shotgun (WGS) entry which is preliminary data.</text>
</comment>